<dbReference type="InterPro" id="IPR011765">
    <property type="entry name" value="Pept_M16_N"/>
</dbReference>
<sequence length="936" mass="106389">MKKFLTLLLLVTSMVTLAQQNPTLPVDPNVRTGKLENGLTYYVRHNGQPENRADFYIAQKVGSMQEEDNQAGLAHFLEHMAFNGTENFPGKSMLNYLQDNGIKFGTNINAYTSFDETVYFLTDIPTTNRNLMDSALLVLHDWANAIALEEEELESERGVIREEWRTRGGAQQRLWDQLLPEMFPGSKYAKRMPIGSIDVINNFKPEEIRAYYHKWYRPDLQGIIVVGDFDVDEMEKKIIDLFSPIKLDEEVAEREYYPVPDNKEPIFALATDNEARNTSIMMFYKHDPMPDELKNTQAGYLTQYIMNAAASMMNQRFSEILQKPDAPFTSAYAYDGDFFVAKTKDAWTVVAGSSEDKIKEALAAMIRETERARQHGFTAAEYDIARTNILKSVEDSYNNRDKQRNSRYSEEYVMAFVDGEPIPGIEFEYQFLQAVAPNIPVEAINMTIKQLISDDNIVVAITGPKKEGLVYPTKEELNSVLTSVKAETIEAYVGDVIDEPLVSNIPEPGKIVSTEKDEELGATVWTLENGIKVILKNTDFKNDEILLTGTSAGGYSHFAEKDPVNSKVLSAVSTLGGVGNFSATDLPKVLAGKTASARPSVSLTTQDFNGSSSIKDFETMIQLVYLYFTSPRKDQDAYQSYIQRMETQLRNQEAEPMVAFSDSINAAIYGNNPLVQRIKTEDLQKLDYDRMMEMYKQLFSNPGSFTFTLVGNINEDEVRPVIERYLASLPAKSEKADFVKVPMNFVEGNSENIFRREMLNPKASVFNSITGNLKRDMQNQILMSMFDQILDIVYTEKIREEEGGTYGVYSGGSISRYPEGQSMLQITFDTDPDTDRMRHLNKIVLDELENIATNGPRESDFSKVKEYMNKSYNENLKENRYWLNILDNKYFYGEDMHTKYLDTLNSITRTDIQNFVANFLKQGNVKTIVMLPNSDL</sequence>
<keyword evidence="3" id="KW-0645">Protease</keyword>
<dbReference type="InterPro" id="IPR011249">
    <property type="entry name" value="Metalloenz_LuxS/M16"/>
</dbReference>
<evidence type="ECO:0000259" key="10">
    <source>
        <dbReference type="Pfam" id="PF00675"/>
    </source>
</evidence>
<dbReference type="EMBL" id="LN515532">
    <property type="protein sequence ID" value="CEA16650.1"/>
    <property type="molecule type" value="Genomic_DNA"/>
</dbReference>
<feature type="domain" description="Peptidase M16 N-terminal" evidence="10">
    <location>
        <begin position="57"/>
        <end position="167"/>
    </location>
</feature>
<dbReference type="STRING" id="1562970.ING2E5B_1913"/>
<accession>A0A098C156</accession>
<feature type="signal peptide" evidence="9">
    <location>
        <begin position="1"/>
        <end position="18"/>
    </location>
</feature>
<feature type="chain" id="PRO_5001938783" evidence="9">
    <location>
        <begin position="19"/>
        <end position="936"/>
    </location>
</feature>
<dbReference type="GO" id="GO:0004222">
    <property type="term" value="F:metalloendopeptidase activity"/>
    <property type="evidence" value="ECO:0007669"/>
    <property type="project" value="InterPro"/>
</dbReference>
<evidence type="ECO:0000256" key="9">
    <source>
        <dbReference type="SAM" id="SignalP"/>
    </source>
</evidence>
<dbReference type="AlphaFoldDB" id="A0A098C156"/>
<gene>
    <name evidence="12" type="ORF">ING2E5B_1913</name>
</gene>
<dbReference type="PROSITE" id="PS00143">
    <property type="entry name" value="INSULINASE"/>
    <property type="match status" value="1"/>
</dbReference>
<evidence type="ECO:0000256" key="3">
    <source>
        <dbReference type="ARBA" id="ARBA00022670"/>
    </source>
</evidence>
<dbReference type="PATRIC" id="fig|1562970.3.peg.1893"/>
<dbReference type="GO" id="GO:0006508">
    <property type="term" value="P:proteolysis"/>
    <property type="evidence" value="ECO:0007669"/>
    <property type="project" value="UniProtKB-KW"/>
</dbReference>
<evidence type="ECO:0000256" key="4">
    <source>
        <dbReference type="ARBA" id="ARBA00022723"/>
    </source>
</evidence>
<evidence type="ECO:0000313" key="12">
    <source>
        <dbReference type="EMBL" id="CEA16650.1"/>
    </source>
</evidence>
<evidence type="ECO:0000259" key="11">
    <source>
        <dbReference type="Pfam" id="PF05193"/>
    </source>
</evidence>
<dbReference type="InterPro" id="IPR050626">
    <property type="entry name" value="Peptidase_M16"/>
</dbReference>
<dbReference type="Pfam" id="PF05193">
    <property type="entry name" value="Peptidase_M16_C"/>
    <property type="match status" value="2"/>
</dbReference>
<dbReference type="HOGENOM" id="CLU_008156_0_0_10"/>
<evidence type="ECO:0000256" key="1">
    <source>
        <dbReference type="ARBA" id="ARBA00001947"/>
    </source>
</evidence>
<keyword evidence="5" id="KW-0378">Hydrolase</keyword>
<organism evidence="12 13">
    <name type="scientific">Fermentimonas caenicola</name>
    <dbReference type="NCBI Taxonomy" id="1562970"/>
    <lineage>
        <taxon>Bacteria</taxon>
        <taxon>Pseudomonadati</taxon>
        <taxon>Bacteroidota</taxon>
        <taxon>Bacteroidia</taxon>
        <taxon>Bacteroidales</taxon>
        <taxon>Dysgonomonadaceae</taxon>
        <taxon>Fermentimonas</taxon>
    </lineage>
</organism>
<dbReference type="Proteomes" id="UP000032417">
    <property type="component" value="Chromosome 1"/>
</dbReference>
<keyword evidence="4" id="KW-0479">Metal-binding</keyword>
<dbReference type="GO" id="GO:0046872">
    <property type="term" value="F:metal ion binding"/>
    <property type="evidence" value="ECO:0007669"/>
    <property type="project" value="UniProtKB-KW"/>
</dbReference>
<feature type="domain" description="Peptidase M16 C-terminal" evidence="11">
    <location>
        <begin position="685"/>
        <end position="866"/>
    </location>
</feature>
<evidence type="ECO:0000256" key="8">
    <source>
        <dbReference type="RuleBase" id="RU004447"/>
    </source>
</evidence>
<keyword evidence="9" id="KW-0732">Signal</keyword>
<evidence type="ECO:0000256" key="6">
    <source>
        <dbReference type="ARBA" id="ARBA00022833"/>
    </source>
</evidence>
<evidence type="ECO:0000313" key="13">
    <source>
        <dbReference type="Proteomes" id="UP000032417"/>
    </source>
</evidence>
<reference evidence="12 13" key="1">
    <citation type="submission" date="2014-08" db="EMBL/GenBank/DDBJ databases">
        <authorList>
            <person name="Wibberg D."/>
        </authorList>
    </citation>
    <scope>NUCLEOTIDE SEQUENCE [LARGE SCALE GENOMIC DNA]</scope>
    <source>
        <strain evidence="13">ING2-E5B</strain>
    </source>
</reference>
<protein>
    <submittedName>
        <fullName evidence="12">Uncharacterized protein</fullName>
    </submittedName>
</protein>
<comment type="similarity">
    <text evidence="2 8">Belongs to the peptidase M16 family.</text>
</comment>
<feature type="domain" description="Peptidase M16 C-terminal" evidence="11">
    <location>
        <begin position="203"/>
        <end position="388"/>
    </location>
</feature>
<dbReference type="PANTHER" id="PTHR43690">
    <property type="entry name" value="NARDILYSIN"/>
    <property type="match status" value="1"/>
</dbReference>
<evidence type="ECO:0000256" key="5">
    <source>
        <dbReference type="ARBA" id="ARBA00022801"/>
    </source>
</evidence>
<evidence type="ECO:0000256" key="2">
    <source>
        <dbReference type="ARBA" id="ARBA00007261"/>
    </source>
</evidence>
<dbReference type="InterPro" id="IPR007863">
    <property type="entry name" value="Peptidase_M16_C"/>
</dbReference>
<dbReference type="Gene3D" id="3.30.830.10">
    <property type="entry name" value="Metalloenzyme, LuxS/M16 peptidase-like"/>
    <property type="match status" value="4"/>
</dbReference>
<comment type="cofactor">
    <cofactor evidence="1">
        <name>Zn(2+)</name>
        <dbReference type="ChEBI" id="CHEBI:29105"/>
    </cofactor>
</comment>
<dbReference type="InterPro" id="IPR001431">
    <property type="entry name" value="Pept_M16_Zn_BS"/>
</dbReference>
<name>A0A098C156_9BACT</name>
<dbReference type="SUPFAM" id="SSF63411">
    <property type="entry name" value="LuxS/MPP-like metallohydrolase"/>
    <property type="match status" value="4"/>
</dbReference>
<dbReference type="KEGG" id="pbt:ING2E5B_1913"/>
<dbReference type="OrthoDB" id="9811314at2"/>
<keyword evidence="7" id="KW-0482">Metalloprotease</keyword>
<keyword evidence="6" id="KW-0862">Zinc</keyword>
<dbReference type="PANTHER" id="PTHR43690:SF34">
    <property type="entry name" value="ZINC PROTEASE PQQL-LIKE"/>
    <property type="match status" value="1"/>
</dbReference>
<evidence type="ECO:0000256" key="7">
    <source>
        <dbReference type="ARBA" id="ARBA00023049"/>
    </source>
</evidence>
<proteinExistence type="inferred from homology"/>
<dbReference type="Pfam" id="PF00675">
    <property type="entry name" value="Peptidase_M16"/>
    <property type="match status" value="1"/>
</dbReference>
<keyword evidence="13" id="KW-1185">Reference proteome</keyword>